<feature type="chain" id="PRO_5012033171" evidence="1">
    <location>
        <begin position="18"/>
        <end position="239"/>
    </location>
</feature>
<evidence type="ECO:0000313" key="2">
    <source>
        <dbReference type="EnsemblMetazoa" id="Aqu2.1.41810_001"/>
    </source>
</evidence>
<feature type="signal peptide" evidence="1">
    <location>
        <begin position="1"/>
        <end position="17"/>
    </location>
</feature>
<dbReference type="AlphaFoldDB" id="A0A1X7VPP0"/>
<keyword evidence="1" id="KW-0732">Signal</keyword>
<sequence>MKTLVFFFMTLSVCVLAMPSTKSYNRDDYRNRNKVTNMNNETLPPEGRVHLQKSTLNDFTLTVEGNYLCVYYKGNKGGCVEVNKACGTKFSDYTIGCADDEELFGGMCFKKCSLVANEHFPLRTAISTCARNGCTSGQEYDAGLCYPKCKDYYIGVAHLCWGYCSHFCGSAYTDMGLYCYRWWPPHACSKPSYGRGAGLLPYQPWTNGAGCNGFNVNNEGGCPKVDLSDKAPIDLGCNK</sequence>
<evidence type="ECO:0000256" key="1">
    <source>
        <dbReference type="SAM" id="SignalP"/>
    </source>
</evidence>
<dbReference type="OrthoDB" id="10362252at2759"/>
<dbReference type="InParanoid" id="A0A1X7VPP0"/>
<evidence type="ECO:0000313" key="3">
    <source>
        <dbReference type="Proteomes" id="UP000007879"/>
    </source>
</evidence>
<proteinExistence type="predicted"/>
<accession>A0A1X7VPP0</accession>
<gene>
    <name evidence="2" type="primary">109588413</name>
</gene>
<dbReference type="Proteomes" id="UP000007879">
    <property type="component" value="Unassembled WGS sequence"/>
</dbReference>
<name>A0A1X7VPP0_AMPQE</name>
<dbReference type="EnsemblMetazoa" id="Aqu2.1.41810_001">
    <property type="protein sequence ID" value="Aqu2.1.41810_001"/>
    <property type="gene ID" value="Aqu2.1.41810"/>
</dbReference>
<dbReference type="EnsemblMetazoa" id="XM_020004585.1">
    <property type="protein sequence ID" value="XP_019860144.1"/>
    <property type="gene ID" value="LOC109588413"/>
</dbReference>
<dbReference type="KEGG" id="aqu:109588413"/>
<keyword evidence="3" id="KW-1185">Reference proteome</keyword>
<reference evidence="3" key="1">
    <citation type="journal article" date="2010" name="Nature">
        <title>The Amphimedon queenslandica genome and the evolution of animal complexity.</title>
        <authorList>
            <person name="Srivastava M."/>
            <person name="Simakov O."/>
            <person name="Chapman J."/>
            <person name="Fahey B."/>
            <person name="Gauthier M.E."/>
            <person name="Mitros T."/>
            <person name="Richards G.S."/>
            <person name="Conaco C."/>
            <person name="Dacre M."/>
            <person name="Hellsten U."/>
            <person name="Larroux C."/>
            <person name="Putnam N.H."/>
            <person name="Stanke M."/>
            <person name="Adamska M."/>
            <person name="Darling A."/>
            <person name="Degnan S.M."/>
            <person name="Oakley T.H."/>
            <person name="Plachetzki D.C."/>
            <person name="Zhai Y."/>
            <person name="Adamski M."/>
            <person name="Calcino A."/>
            <person name="Cummins S.F."/>
            <person name="Goodstein D.M."/>
            <person name="Harris C."/>
            <person name="Jackson D.J."/>
            <person name="Leys S.P."/>
            <person name="Shu S."/>
            <person name="Woodcroft B.J."/>
            <person name="Vervoort M."/>
            <person name="Kosik K.S."/>
            <person name="Manning G."/>
            <person name="Degnan B.M."/>
            <person name="Rokhsar D.S."/>
        </authorList>
    </citation>
    <scope>NUCLEOTIDE SEQUENCE [LARGE SCALE GENOMIC DNA]</scope>
</reference>
<reference evidence="2" key="2">
    <citation type="submission" date="2017-05" db="UniProtKB">
        <authorList>
            <consortium name="EnsemblMetazoa"/>
        </authorList>
    </citation>
    <scope>IDENTIFICATION</scope>
</reference>
<organism evidence="2">
    <name type="scientific">Amphimedon queenslandica</name>
    <name type="common">Sponge</name>
    <dbReference type="NCBI Taxonomy" id="400682"/>
    <lineage>
        <taxon>Eukaryota</taxon>
        <taxon>Metazoa</taxon>
        <taxon>Porifera</taxon>
        <taxon>Demospongiae</taxon>
        <taxon>Heteroscleromorpha</taxon>
        <taxon>Haplosclerida</taxon>
        <taxon>Niphatidae</taxon>
        <taxon>Amphimedon</taxon>
    </lineage>
</organism>
<protein>
    <submittedName>
        <fullName evidence="2">Uncharacterized protein</fullName>
    </submittedName>
</protein>